<evidence type="ECO:0000256" key="6">
    <source>
        <dbReference type="ARBA" id="ARBA00035188"/>
    </source>
</evidence>
<evidence type="ECO:0000313" key="10">
    <source>
        <dbReference type="Proteomes" id="UP000317494"/>
    </source>
</evidence>
<evidence type="ECO:0000256" key="3">
    <source>
        <dbReference type="ARBA" id="ARBA00022980"/>
    </source>
</evidence>
<dbReference type="STRING" id="286115.A0A507CFU1"/>
<dbReference type="SMART" id="SM00916">
    <property type="entry name" value="L51_S25_CI-B8"/>
    <property type="match status" value="1"/>
</dbReference>
<evidence type="ECO:0000256" key="1">
    <source>
        <dbReference type="ARBA" id="ARBA00004173"/>
    </source>
</evidence>
<evidence type="ECO:0000259" key="7">
    <source>
        <dbReference type="SMART" id="SM00916"/>
    </source>
</evidence>
<dbReference type="GO" id="GO:0032543">
    <property type="term" value="P:mitochondrial translation"/>
    <property type="evidence" value="ECO:0007669"/>
    <property type="project" value="InterPro"/>
</dbReference>
<keyword evidence="10" id="KW-1185">Reference proteome</keyword>
<dbReference type="GO" id="GO:0005762">
    <property type="term" value="C:mitochondrial large ribosomal subunit"/>
    <property type="evidence" value="ECO:0007669"/>
    <property type="project" value="TreeGrafter"/>
</dbReference>
<comment type="subcellular location">
    <subcellularLocation>
        <location evidence="1">Mitochondrion</location>
    </subcellularLocation>
</comment>
<evidence type="ECO:0000256" key="2">
    <source>
        <dbReference type="ARBA" id="ARBA00006073"/>
    </source>
</evidence>
<dbReference type="AlphaFoldDB" id="A0A507CFU1"/>
<sequence length="161" mass="18140">MGYHPAKQVLENISKTVKKVLPVQNTVSRSRNGSVTYTPPLQHLHIYYDHPRLGGGGTSKGLVDWIHANLIPFAYDHPHVEIAIQNRKQLPPEILGVYNTGHEKRIIVKGLDRRDVHKKIMYLAETSGGPDRSYPLPVLRAKGEGVDPVWNPFNAEKTFHP</sequence>
<dbReference type="PANTHER" id="PTHR21396">
    <property type="entry name" value="39S RIBOSOMAL PROTEIN L43"/>
    <property type="match status" value="1"/>
</dbReference>
<dbReference type="PANTHER" id="PTHR21396:SF2">
    <property type="entry name" value="LARGE RIBOSOMAL SUBUNIT PROTEIN ML43"/>
    <property type="match status" value="1"/>
</dbReference>
<evidence type="ECO:0000313" key="8">
    <source>
        <dbReference type="EMBL" id="TPX39957.1"/>
    </source>
</evidence>
<keyword evidence="3" id="KW-0689">Ribosomal protein</keyword>
<dbReference type="SUPFAM" id="SSF52833">
    <property type="entry name" value="Thioredoxin-like"/>
    <property type="match status" value="1"/>
</dbReference>
<keyword evidence="5" id="KW-0687">Ribonucleoprotein</keyword>
<dbReference type="Proteomes" id="UP000317494">
    <property type="component" value="Unassembled WGS sequence"/>
</dbReference>
<dbReference type="Gene3D" id="3.40.30.10">
    <property type="entry name" value="Glutaredoxin"/>
    <property type="match status" value="1"/>
</dbReference>
<evidence type="ECO:0000313" key="9">
    <source>
        <dbReference type="EMBL" id="TPX45128.1"/>
    </source>
</evidence>
<evidence type="ECO:0000256" key="5">
    <source>
        <dbReference type="ARBA" id="ARBA00023274"/>
    </source>
</evidence>
<dbReference type="OrthoDB" id="88at2759"/>
<reference evidence="10 11" key="1">
    <citation type="journal article" date="2019" name="Sci. Rep.">
        <title>Comparative genomics of chytrid fungi reveal insights into the obligate biotrophic and pathogenic lifestyle of Synchytrium endobioticum.</title>
        <authorList>
            <person name="van de Vossenberg B.T.L.H."/>
            <person name="Warris S."/>
            <person name="Nguyen H.D.T."/>
            <person name="van Gent-Pelzer M.P.E."/>
            <person name="Joly D.L."/>
            <person name="van de Geest H.C."/>
            <person name="Bonants P.J.M."/>
            <person name="Smith D.S."/>
            <person name="Levesque C.A."/>
            <person name="van der Lee T.A.J."/>
        </authorList>
    </citation>
    <scope>NUCLEOTIDE SEQUENCE [LARGE SCALE GENOMIC DNA]</scope>
    <source>
        <strain evidence="9 11">LEV6574</strain>
        <strain evidence="8 10">MB42</strain>
    </source>
</reference>
<dbReference type="EMBL" id="QEAN01000330">
    <property type="protein sequence ID" value="TPX39957.1"/>
    <property type="molecule type" value="Genomic_DNA"/>
</dbReference>
<dbReference type="EMBL" id="QEAM01000154">
    <property type="protein sequence ID" value="TPX45128.1"/>
    <property type="molecule type" value="Genomic_DNA"/>
</dbReference>
<proteinExistence type="inferred from homology"/>
<dbReference type="VEuPathDB" id="FungiDB:SeMB42_g06171"/>
<dbReference type="Pfam" id="PF05047">
    <property type="entry name" value="L51_S25_CI-B8"/>
    <property type="match status" value="1"/>
</dbReference>
<dbReference type="InterPro" id="IPR036249">
    <property type="entry name" value="Thioredoxin-like_sf"/>
</dbReference>
<evidence type="ECO:0000256" key="4">
    <source>
        <dbReference type="ARBA" id="ARBA00023128"/>
    </source>
</evidence>
<dbReference type="InterPro" id="IPR007741">
    <property type="entry name" value="Ribosomal_mL43/mS25/NADH_DH"/>
</dbReference>
<dbReference type="InterPro" id="IPR039927">
    <property type="entry name" value="Ribosomal_mL43"/>
</dbReference>
<organism evidence="8 10">
    <name type="scientific">Synchytrium endobioticum</name>
    <dbReference type="NCBI Taxonomy" id="286115"/>
    <lineage>
        <taxon>Eukaryota</taxon>
        <taxon>Fungi</taxon>
        <taxon>Fungi incertae sedis</taxon>
        <taxon>Chytridiomycota</taxon>
        <taxon>Chytridiomycota incertae sedis</taxon>
        <taxon>Chytridiomycetes</taxon>
        <taxon>Synchytriales</taxon>
        <taxon>Synchytriaceae</taxon>
        <taxon>Synchytrium</taxon>
    </lineage>
</organism>
<accession>A0A507CFU1</accession>
<dbReference type="GO" id="GO:0003735">
    <property type="term" value="F:structural constituent of ribosome"/>
    <property type="evidence" value="ECO:0007669"/>
    <property type="project" value="InterPro"/>
</dbReference>
<protein>
    <recommendedName>
        <fullName evidence="6">Large ribosomal subunit protein mL43</fullName>
    </recommendedName>
</protein>
<dbReference type="Proteomes" id="UP000320475">
    <property type="component" value="Unassembled WGS sequence"/>
</dbReference>
<comment type="similarity">
    <text evidence="2">Belongs to the mitochondrion-specific ribosomal protein mL43 family.</text>
</comment>
<name>A0A507CFU1_9FUNG</name>
<evidence type="ECO:0000313" key="11">
    <source>
        <dbReference type="Proteomes" id="UP000320475"/>
    </source>
</evidence>
<keyword evidence="4" id="KW-0496">Mitochondrion</keyword>
<gene>
    <name evidence="9" type="ORF">SeLEV6574_g04076</name>
    <name evidence="8" type="ORF">SeMB42_g06171</name>
</gene>
<feature type="domain" description="Ribosomal protein/NADH dehydrogenase" evidence="7">
    <location>
        <begin position="54"/>
        <end position="127"/>
    </location>
</feature>
<comment type="caution">
    <text evidence="8">The sequence shown here is derived from an EMBL/GenBank/DDBJ whole genome shotgun (WGS) entry which is preliminary data.</text>
</comment>